<dbReference type="InterPro" id="IPR052945">
    <property type="entry name" value="Mitotic_Regulator"/>
</dbReference>
<accession>A0A1I1FE35</accession>
<organism evidence="1 2">
    <name type="scientific">Pseudoalteromonas denitrificans DSM 6059</name>
    <dbReference type="NCBI Taxonomy" id="1123010"/>
    <lineage>
        <taxon>Bacteria</taxon>
        <taxon>Pseudomonadati</taxon>
        <taxon>Pseudomonadota</taxon>
        <taxon>Gammaproteobacteria</taxon>
        <taxon>Alteromonadales</taxon>
        <taxon>Pseudoalteromonadaceae</taxon>
        <taxon>Pseudoalteromonas</taxon>
    </lineage>
</organism>
<reference evidence="1 2" key="1">
    <citation type="submission" date="2016-10" db="EMBL/GenBank/DDBJ databases">
        <authorList>
            <person name="de Groot N.N."/>
        </authorList>
    </citation>
    <scope>NUCLEOTIDE SEQUENCE [LARGE SCALE GENOMIC DNA]</scope>
    <source>
        <strain evidence="1 2">DSM 6059</strain>
    </source>
</reference>
<dbReference type="InterPro" id="IPR011990">
    <property type="entry name" value="TPR-like_helical_dom_sf"/>
</dbReference>
<dbReference type="PANTHER" id="PTHR43628">
    <property type="entry name" value="ACTIVATOR OF C KINASE PROTEIN 1-RELATED"/>
    <property type="match status" value="1"/>
</dbReference>
<dbReference type="STRING" id="1123010.SAMN02745724_00598"/>
<dbReference type="SMART" id="SM00671">
    <property type="entry name" value="SEL1"/>
    <property type="match status" value="4"/>
</dbReference>
<sequence>MQARINLTFKITVANNMIFKQLKYAIFATSLISTSVFADLQKGINAANNGDFQTAISEFQYLVDHDYAPGMYHLAELYSRGLGIAKNQQKAIELYQKAAAQDFPDAIFSLAVIYKEGEGVKVNLPKSLDLFTLAADKGMAAAQYNLGVMYTNGEGTRRNYHAAVKWYTKAASQNYTLAQFNLALMYFEGLGVDKSIEMSYIWNTIAEYNGNKQASHSRKLDEKKLSPSQIELSKEKADEMYYKIQEGKFIGNRRI</sequence>
<dbReference type="EMBL" id="FOLO01000003">
    <property type="protein sequence ID" value="SFB97561.1"/>
    <property type="molecule type" value="Genomic_DNA"/>
</dbReference>
<name>A0A1I1FE35_9GAMM</name>
<dbReference type="AlphaFoldDB" id="A0A1I1FE35"/>
<keyword evidence="2" id="KW-1185">Reference proteome</keyword>
<proteinExistence type="predicted"/>
<dbReference type="Gene3D" id="1.25.40.10">
    <property type="entry name" value="Tetratricopeptide repeat domain"/>
    <property type="match status" value="2"/>
</dbReference>
<gene>
    <name evidence="1" type="ORF">SAMN02745724_00598</name>
</gene>
<dbReference type="PANTHER" id="PTHR43628:SF1">
    <property type="entry name" value="CHITIN SYNTHASE REGULATORY FACTOR 2-RELATED"/>
    <property type="match status" value="1"/>
</dbReference>
<protein>
    <recommendedName>
        <fullName evidence="3">Sel1 repeat-containing protein</fullName>
    </recommendedName>
</protein>
<dbReference type="Proteomes" id="UP000198862">
    <property type="component" value="Unassembled WGS sequence"/>
</dbReference>
<evidence type="ECO:0000313" key="1">
    <source>
        <dbReference type="EMBL" id="SFB97561.1"/>
    </source>
</evidence>
<evidence type="ECO:0000313" key="2">
    <source>
        <dbReference type="Proteomes" id="UP000198862"/>
    </source>
</evidence>
<dbReference type="InterPro" id="IPR006597">
    <property type="entry name" value="Sel1-like"/>
</dbReference>
<dbReference type="Pfam" id="PF08238">
    <property type="entry name" value="Sel1"/>
    <property type="match status" value="4"/>
</dbReference>
<dbReference type="SUPFAM" id="SSF81901">
    <property type="entry name" value="HCP-like"/>
    <property type="match status" value="1"/>
</dbReference>
<evidence type="ECO:0008006" key="3">
    <source>
        <dbReference type="Google" id="ProtNLM"/>
    </source>
</evidence>